<dbReference type="RefSeq" id="WP_108778684.1">
    <property type="nucleotide sequence ID" value="NZ_CP029186.1"/>
</dbReference>
<organism evidence="1 2">
    <name type="scientific">Flavobacterium album</name>
    <dbReference type="NCBI Taxonomy" id="2175091"/>
    <lineage>
        <taxon>Bacteria</taxon>
        <taxon>Pseudomonadati</taxon>
        <taxon>Bacteroidota</taxon>
        <taxon>Flavobacteriia</taxon>
        <taxon>Flavobacteriales</taxon>
        <taxon>Flavobacteriaceae</taxon>
        <taxon>Flavobacterium</taxon>
    </lineage>
</organism>
<evidence type="ECO:0000313" key="1">
    <source>
        <dbReference type="EMBL" id="AWH85982.1"/>
    </source>
</evidence>
<accession>A0A2S1QZY3</accession>
<dbReference type="Proteomes" id="UP000244929">
    <property type="component" value="Chromosome"/>
</dbReference>
<proteinExistence type="predicted"/>
<gene>
    <name evidence="1" type="ORF">HYN59_13075</name>
</gene>
<keyword evidence="2" id="KW-1185">Reference proteome</keyword>
<dbReference type="EMBL" id="CP029186">
    <property type="protein sequence ID" value="AWH85982.1"/>
    <property type="molecule type" value="Genomic_DNA"/>
</dbReference>
<dbReference type="AlphaFoldDB" id="A0A2S1QZY3"/>
<dbReference type="OrthoDB" id="1363772at2"/>
<reference evidence="1 2" key="1">
    <citation type="submission" date="2018-04" db="EMBL/GenBank/DDBJ databases">
        <title>Genome sequencing of Flavobacterium sp. HYN0059.</title>
        <authorList>
            <person name="Yi H."/>
            <person name="Baek C."/>
        </authorList>
    </citation>
    <scope>NUCLEOTIDE SEQUENCE [LARGE SCALE GENOMIC DNA]</scope>
    <source>
        <strain evidence="1 2">HYN0059</strain>
    </source>
</reference>
<protein>
    <submittedName>
        <fullName evidence="1">Uncharacterized protein</fullName>
    </submittedName>
</protein>
<dbReference type="KEGG" id="falb:HYN59_13075"/>
<evidence type="ECO:0000313" key="2">
    <source>
        <dbReference type="Proteomes" id="UP000244929"/>
    </source>
</evidence>
<name>A0A2S1QZY3_9FLAO</name>
<sequence length="165" mass="19778">MEGFEEEGNLHLIDYLNTYNPTLRVIMSKGYRIFLFPDHREEFYGDYWAIKGNRKIVAADPLRLLGLISMWETYGDGWYGKSDKTSYEHRNLFDEIAARAFPNNPEEIESLSNEEFNDYVSDYRLFFNSFTSKEILPQNVSRKDFYTIIDNFYKWDPEGFYEFEK</sequence>